<evidence type="ECO:0000313" key="9">
    <source>
        <dbReference type="Proteomes" id="UP000015103"/>
    </source>
</evidence>
<feature type="region of interest" description="Disordered" evidence="6">
    <location>
        <begin position="397"/>
        <end position="421"/>
    </location>
</feature>
<dbReference type="InterPro" id="IPR001128">
    <property type="entry name" value="Cyt_P450"/>
</dbReference>
<feature type="region of interest" description="Disordered" evidence="6">
    <location>
        <begin position="1019"/>
        <end position="1105"/>
    </location>
</feature>
<evidence type="ECO:0000256" key="7">
    <source>
        <dbReference type="SAM" id="Phobius"/>
    </source>
</evidence>
<dbReference type="FunCoup" id="T1HCB4">
    <property type="interactions" value="1766"/>
</dbReference>
<keyword evidence="7" id="KW-1133">Transmembrane helix</keyword>
<feature type="compositionally biased region" description="Low complexity" evidence="6">
    <location>
        <begin position="1228"/>
        <end position="1268"/>
    </location>
</feature>
<dbReference type="InterPro" id="IPR013087">
    <property type="entry name" value="Znf_C2H2_type"/>
</dbReference>
<evidence type="ECO:0000313" key="8">
    <source>
        <dbReference type="EnsemblMetazoa" id="RPRC001678-PA"/>
    </source>
</evidence>
<organism evidence="8 9">
    <name type="scientific">Rhodnius prolixus</name>
    <name type="common">Triatomid bug</name>
    <dbReference type="NCBI Taxonomy" id="13249"/>
    <lineage>
        <taxon>Eukaryota</taxon>
        <taxon>Metazoa</taxon>
        <taxon>Ecdysozoa</taxon>
        <taxon>Arthropoda</taxon>
        <taxon>Hexapoda</taxon>
        <taxon>Insecta</taxon>
        <taxon>Pterygota</taxon>
        <taxon>Neoptera</taxon>
        <taxon>Paraneoptera</taxon>
        <taxon>Hemiptera</taxon>
        <taxon>Heteroptera</taxon>
        <taxon>Panheteroptera</taxon>
        <taxon>Cimicomorpha</taxon>
        <taxon>Reduviidae</taxon>
        <taxon>Triatominae</taxon>
        <taxon>Rhodnius</taxon>
    </lineage>
</organism>
<feature type="region of interest" description="Disordered" evidence="6">
    <location>
        <begin position="782"/>
        <end position="848"/>
    </location>
</feature>
<feature type="compositionally biased region" description="Polar residues" evidence="6">
    <location>
        <begin position="871"/>
        <end position="881"/>
    </location>
</feature>
<dbReference type="OMA" id="QMMANTV"/>
<comment type="similarity">
    <text evidence="1">Belongs to the cytochrome P450 family.</text>
</comment>
<feature type="compositionally biased region" description="Low complexity" evidence="6">
    <location>
        <begin position="1022"/>
        <end position="1037"/>
    </location>
</feature>
<dbReference type="eggNOG" id="KOG2312">
    <property type="taxonomic scope" value="Eukaryota"/>
</dbReference>
<dbReference type="HOGENOM" id="CLU_238318_0_0_1"/>
<evidence type="ECO:0000256" key="6">
    <source>
        <dbReference type="SAM" id="MobiDB-lite"/>
    </source>
</evidence>
<feature type="region of interest" description="Disordered" evidence="6">
    <location>
        <begin position="973"/>
        <end position="1002"/>
    </location>
</feature>
<feature type="compositionally biased region" description="Polar residues" evidence="6">
    <location>
        <begin position="788"/>
        <end position="805"/>
    </location>
</feature>
<dbReference type="SUPFAM" id="SSF48264">
    <property type="entry name" value="Cytochrome P450"/>
    <property type="match status" value="1"/>
</dbReference>
<keyword evidence="2" id="KW-0805">Transcription regulation</keyword>
<dbReference type="PANTHER" id="PTHR22970">
    <property type="entry name" value="AT-RICH INTERACTIVE DOMAIN-CONTAINING PROTEIN 2"/>
    <property type="match status" value="1"/>
</dbReference>
<feature type="region of interest" description="Disordered" evidence="6">
    <location>
        <begin position="1199"/>
        <end position="1270"/>
    </location>
</feature>
<dbReference type="InParanoid" id="T1HCB4"/>
<dbReference type="eggNOG" id="KOG0158">
    <property type="taxonomic scope" value="Eukaryota"/>
</dbReference>
<feature type="compositionally biased region" description="Polar residues" evidence="6">
    <location>
        <begin position="669"/>
        <end position="682"/>
    </location>
</feature>
<protein>
    <submittedName>
        <fullName evidence="8">C2H2-type domain-containing protein</fullName>
    </submittedName>
</protein>
<feature type="transmembrane region" description="Helical" evidence="7">
    <location>
        <begin position="1381"/>
        <end position="1404"/>
    </location>
</feature>
<dbReference type="Gene3D" id="1.10.630.10">
    <property type="entry name" value="Cytochrome P450"/>
    <property type="match status" value="2"/>
</dbReference>
<feature type="compositionally biased region" description="Pro residues" evidence="6">
    <location>
        <begin position="892"/>
        <end position="904"/>
    </location>
</feature>
<keyword evidence="4" id="KW-0804">Transcription</keyword>
<evidence type="ECO:0000256" key="3">
    <source>
        <dbReference type="ARBA" id="ARBA00023033"/>
    </source>
</evidence>
<keyword evidence="5" id="KW-0539">Nucleus</keyword>
<dbReference type="STRING" id="13249.T1HCB4"/>
<dbReference type="VEuPathDB" id="VectorBase:RPRC001678"/>
<keyword evidence="7" id="KW-0812">Transmembrane</keyword>
<dbReference type="InterPro" id="IPR036396">
    <property type="entry name" value="Cyt_P450_sf"/>
</dbReference>
<dbReference type="InterPro" id="IPR052406">
    <property type="entry name" value="Chromatin_Remodeling_Comp"/>
</dbReference>
<evidence type="ECO:0000256" key="1">
    <source>
        <dbReference type="ARBA" id="ARBA00010617"/>
    </source>
</evidence>
<dbReference type="InterPro" id="IPR011989">
    <property type="entry name" value="ARM-like"/>
</dbReference>
<proteinExistence type="inferred from homology"/>
<dbReference type="Proteomes" id="UP000015103">
    <property type="component" value="Unassembled WGS sequence"/>
</dbReference>
<dbReference type="GO" id="GO:0005506">
    <property type="term" value="F:iron ion binding"/>
    <property type="evidence" value="ECO:0007669"/>
    <property type="project" value="InterPro"/>
</dbReference>
<dbReference type="GO" id="GO:0004497">
    <property type="term" value="F:monooxygenase activity"/>
    <property type="evidence" value="ECO:0007669"/>
    <property type="project" value="UniProtKB-KW"/>
</dbReference>
<feature type="compositionally biased region" description="Polar residues" evidence="6">
    <location>
        <begin position="1079"/>
        <end position="1094"/>
    </location>
</feature>
<feature type="compositionally biased region" description="Polar residues" evidence="6">
    <location>
        <begin position="812"/>
        <end position="825"/>
    </location>
</feature>
<keyword evidence="9" id="KW-1185">Reference proteome</keyword>
<feature type="compositionally biased region" description="Polar residues" evidence="6">
    <location>
        <begin position="1212"/>
        <end position="1227"/>
    </location>
</feature>
<feature type="transmembrane region" description="Helical" evidence="7">
    <location>
        <begin position="1640"/>
        <end position="1656"/>
    </location>
</feature>
<dbReference type="PROSITE" id="PS00028">
    <property type="entry name" value="ZINC_FINGER_C2H2_1"/>
    <property type="match status" value="1"/>
</dbReference>
<evidence type="ECO:0000256" key="5">
    <source>
        <dbReference type="ARBA" id="ARBA00023242"/>
    </source>
</evidence>
<dbReference type="Pfam" id="PF00067">
    <property type="entry name" value="p450"/>
    <property type="match status" value="2"/>
</dbReference>
<accession>T1HCB4</accession>
<dbReference type="SUPFAM" id="SSF48371">
    <property type="entry name" value="ARM repeat"/>
    <property type="match status" value="1"/>
</dbReference>
<dbReference type="InterPro" id="IPR016024">
    <property type="entry name" value="ARM-type_fold"/>
</dbReference>
<reference evidence="8" key="1">
    <citation type="submission" date="2015-05" db="UniProtKB">
        <authorList>
            <consortium name="EnsemblMetazoa"/>
        </authorList>
    </citation>
    <scope>IDENTIFICATION</scope>
</reference>
<dbReference type="PANTHER" id="PTHR22970:SF14">
    <property type="entry name" value="AT-RICH INTERACTIVE DOMAIN-CONTAINING PROTEIN 2"/>
    <property type="match status" value="1"/>
</dbReference>
<sequence length="1792" mass="198027">MHSLKDFTRNGAEDSKFRRNKPNNCTAVYNHAQHIVNESLRECNGLSVDLYRPSEYDRLALSLISPLPNEQDFAINVCTLLSGDIKHVLKLDKHPRILHYLLAHAAVFHERGLKDLFGELYGRDRGHSITHFWKDVVRDKELHRLADDNYFNELPGDTLEVNNNSNSDWYFDSIDPGLFCLGRSFGTQDFVGQRIIQIANILRNLSFFEDNSSLMARDVTFIRFALLCVSSSWNDLPRAGWEMLGNVAEHLSGDSPLVDDVLMVTTKGLLSDDRAEILGSLNIISAMARSDTNEQLLLTALTPEVFERVCSLLSLHDIMLLIDTLECLYSITSLGDKACNCIVKVRGAVDILVSLITVEAQSYGPKACIQMRVVETIDNTVNSITRRDITPMVTSPLARTQSAHIAGRPTPSSTPPATRVNPTQLLPPVSQTTMGAHHATNTPAITSTANQACQVGGLQQSQVQKVPTVPSTPPPSNTRLLAKENEQFALGWLRSTLEAQKGARIEEAELYKLYINWCAGVGRSVFGLAVGPKMITTETGNLHCYEGICMKNKIGSSVPSPILKAQLCSPLSAATATHHEPVKVTQRQAQARMMQNAPPILPATPTKTITTSAENKPHSVIMEAKFANNNCRLNGLRTDISEKHDDTSNKPPPLAPINQKMNLLQSTTHTHLNHQHSTTDGGAQTDEGASNSSSVSSCISKGAEGDISTDSSEGSAGLVDGGVQTNVTGNNTFANKLPNSPKGMKLAELLEKGTDKRDDHLLSAFNGPVRLIERGIIKSGHSKDVGTIRSTGQPPTTLSPPSIQNHLKRTTPPASTETISDQPQNKKPCLNGDISTDDKHKAKSVVSPSAASLYANLAADILEGETLDEPVSSQTKNSKVQETQKPRISEQHPPPNIQPAPPAVAPHNIHANRQQILLVGGQQYMVAQPHPALVQHGGQTVLVTQQQAGAKAIFFLRPQPQGAAVVVAGSPGTASQSKVTPVQRITAKSPPPPLVKLAPNTTNQPTVINKSVVVQSGNHPIGSTSSVAAGSTSHGTTISTRSTTPKVVETSTSTIRTPTPKVVETNTSAARTPTPKVVETSSSSIRTPTSKVMETSTSTTPCPPPKAPEVERGYYLCEWRGCMRNFKSGNELYIHSCEAHCPRGSEEVQCLWERCDNIKRKRFSLMTHLYDRHCNADVIKMRRMLLAELVKKDSGTTAITASPSHVSHHRPSMSSTGVQTSGSPVLPTSSPSATTSSSSTSSSSSSTSSTSSTSTSSSSSSSSSQQSTHIARAISRRAVDFINAKELQEDNEGPITKSIRLTAALVLRNLVVYSTYGRRERFKKMRKTEVKRNRSSRIYPVQHLSHTFVEPPVGHFASFTRVFVRATSLFQDKVFCLCKNIIILGVFKMLFTLVIIALALLFILDYNKRQYWTRKGVLQTPSLPLVGHFLPLVTQQNTPNGVYDKIYQITKKNSQPYIGIYEFWRPTLIIKDLSLVEKILIKDFSSFLDHPRWVFDKKSMLHDSLFNMTGDRWRAMRYQMIPWFTTGRMRSLFPHLINCITIPDGEFEAMSVFRIIAADTIATFLGVKIDDKKEFQDKNKDLHDVSIMRYYKLLLVEHFENFAESLGLAFLDSSTENYFINFTKTVLLNKDHSLLFIQKYFAYLLFCTCFSIFISLESMRRNATFPFIFRLCTSNYKTPDGIKIEKGTKIIIPATSNQMNPSFYSEPELYKPERFGQEQKQTDLLWLPFGEGPRKCTGIRFSQMVMKTALGRMLENHEIILSEKTKKPIVVNPRAFLGRPKTEIIVKLKKVQ</sequence>
<dbReference type="EnsemblMetazoa" id="RPRC001678-RA">
    <property type="protein sequence ID" value="RPRC001678-PA"/>
    <property type="gene ID" value="RPRC001678"/>
</dbReference>
<feature type="compositionally biased region" description="Polar residues" evidence="6">
    <location>
        <begin position="1038"/>
        <end position="1057"/>
    </location>
</feature>
<keyword evidence="3" id="KW-0503">Monooxygenase</keyword>
<feature type="region of interest" description="Disordered" evidence="6">
    <location>
        <begin position="669"/>
        <end position="721"/>
    </location>
</feature>
<feature type="compositionally biased region" description="Low complexity" evidence="6">
    <location>
        <begin position="690"/>
        <end position="700"/>
    </location>
</feature>
<dbReference type="Gene3D" id="1.25.10.10">
    <property type="entry name" value="Leucine-rich Repeat Variant"/>
    <property type="match status" value="1"/>
</dbReference>
<dbReference type="GO" id="GO:0020037">
    <property type="term" value="F:heme binding"/>
    <property type="evidence" value="ECO:0007669"/>
    <property type="project" value="InterPro"/>
</dbReference>
<dbReference type="EMBL" id="ACPB03012299">
    <property type="status" value="NOT_ANNOTATED_CDS"/>
    <property type="molecule type" value="Genomic_DNA"/>
</dbReference>
<keyword evidence="7" id="KW-0472">Membrane</keyword>
<keyword evidence="3" id="KW-0560">Oxidoreductase</keyword>
<feature type="region of interest" description="Disordered" evidence="6">
    <location>
        <begin position="866"/>
        <end position="905"/>
    </location>
</feature>
<evidence type="ECO:0000256" key="2">
    <source>
        <dbReference type="ARBA" id="ARBA00023015"/>
    </source>
</evidence>
<evidence type="ECO:0000256" key="4">
    <source>
        <dbReference type="ARBA" id="ARBA00023163"/>
    </source>
</evidence>
<name>T1HCB4_RHOPR</name>
<dbReference type="GO" id="GO:0016705">
    <property type="term" value="F:oxidoreductase activity, acting on paired donors, with incorporation or reduction of molecular oxygen"/>
    <property type="evidence" value="ECO:0007669"/>
    <property type="project" value="InterPro"/>
</dbReference>